<proteinExistence type="inferred from homology"/>
<dbReference type="RefSeq" id="XP_038045444.1">
    <property type="nucleotide sequence ID" value="XM_038189516.1"/>
</dbReference>
<evidence type="ECO:0000256" key="1">
    <source>
        <dbReference type="ARBA" id="ARBA00002549"/>
    </source>
</evidence>
<sequence length="117" mass="12857">MGNWLSPIPDVPMDSPEGTLVQEILHDKIVVVFSKTYCPYCTMAKKALDEHNANYATVELDKREDGKRIQSVLGKMTGATTVPRVFIKGKFIGGGTEVKQLNDEGKLEGMLRDCGAI</sequence>
<dbReference type="GO" id="GO:0046872">
    <property type="term" value="F:metal ion binding"/>
    <property type="evidence" value="ECO:0007669"/>
    <property type="project" value="UniProtKB-KW"/>
</dbReference>
<evidence type="ECO:0000256" key="13">
    <source>
        <dbReference type="ARBA" id="ARBA00023206"/>
    </source>
</evidence>
<dbReference type="InterPro" id="IPR036249">
    <property type="entry name" value="Thioredoxin-like_sf"/>
</dbReference>
<comment type="subcellular location">
    <subcellularLocation>
        <location evidence="2">Mitochondrion</location>
    </subcellularLocation>
</comment>
<keyword evidence="8" id="KW-0249">Electron transport</keyword>
<evidence type="ECO:0000256" key="16">
    <source>
        <dbReference type="ARBA" id="ARBA00038558"/>
    </source>
</evidence>
<dbReference type="InterPro" id="IPR011899">
    <property type="entry name" value="Glutaredoxin_euk/vir"/>
</dbReference>
<organism evidence="19 20">
    <name type="scientific">Patiria miniata</name>
    <name type="common">Bat star</name>
    <name type="synonym">Asterina miniata</name>
    <dbReference type="NCBI Taxonomy" id="46514"/>
    <lineage>
        <taxon>Eukaryota</taxon>
        <taxon>Metazoa</taxon>
        <taxon>Echinodermata</taxon>
        <taxon>Eleutherozoa</taxon>
        <taxon>Asterozoa</taxon>
        <taxon>Asteroidea</taxon>
        <taxon>Valvatacea</taxon>
        <taxon>Valvatida</taxon>
        <taxon>Asterinidae</taxon>
        <taxon>Patiria</taxon>
    </lineage>
</organism>
<dbReference type="PRINTS" id="PR00160">
    <property type="entry name" value="GLUTAREDOXIN"/>
</dbReference>
<dbReference type="GeneID" id="119720017"/>
<evidence type="ECO:0000256" key="5">
    <source>
        <dbReference type="ARBA" id="ARBA00022714"/>
    </source>
</evidence>
<evidence type="ECO:0000313" key="19">
    <source>
        <dbReference type="EnsemblMetazoa" id="XP_038045443.1"/>
    </source>
</evidence>
<dbReference type="EnsemblMetazoa" id="XM_038189515.1">
    <property type="protein sequence ID" value="XP_038045443.1"/>
    <property type="gene ID" value="LOC119720017"/>
</dbReference>
<dbReference type="PROSITE" id="PS00195">
    <property type="entry name" value="GLUTAREDOXIN_1"/>
    <property type="match status" value="1"/>
</dbReference>
<evidence type="ECO:0000256" key="11">
    <source>
        <dbReference type="ARBA" id="ARBA00023128"/>
    </source>
</evidence>
<dbReference type="AlphaFoldDB" id="A0A913Z0U0"/>
<evidence type="ECO:0000256" key="17">
    <source>
        <dbReference type="ARBA" id="ARBA00039819"/>
    </source>
</evidence>
<evidence type="ECO:0000313" key="20">
    <source>
        <dbReference type="Proteomes" id="UP000887568"/>
    </source>
</evidence>
<dbReference type="OrthoDB" id="418495at2759"/>
<dbReference type="RefSeq" id="XP_038045443.1">
    <property type="nucleotide sequence ID" value="XM_038189515.1"/>
</dbReference>
<comment type="subunit">
    <text evidence="16">Monomer; active form. Homodimer; inactive form. The homodimer is probably linked by 1 2Fe-2S cluster.</text>
</comment>
<comment type="function">
    <text evidence="1">Has a glutathione-disulfide oxidoreductase activity in the presence of NADPH and glutathione reductase. Reduces low molecular weight disulfides and proteins.</text>
</comment>
<keyword evidence="9" id="KW-0408">Iron</keyword>
<dbReference type="PROSITE" id="PS51354">
    <property type="entry name" value="GLUTAREDOXIN_2"/>
    <property type="match status" value="1"/>
</dbReference>
<keyword evidence="6" id="KW-0479">Metal-binding</keyword>
<keyword evidence="7" id="KW-0809">Transit peptide</keyword>
<dbReference type="NCBIfam" id="TIGR02180">
    <property type="entry name" value="GRX_euk"/>
    <property type="match status" value="1"/>
</dbReference>
<dbReference type="Pfam" id="PF00462">
    <property type="entry name" value="Glutaredoxin"/>
    <property type="match status" value="1"/>
</dbReference>
<evidence type="ECO:0000256" key="4">
    <source>
        <dbReference type="ARBA" id="ARBA00022448"/>
    </source>
</evidence>
<dbReference type="InterPro" id="IPR002109">
    <property type="entry name" value="Glutaredoxin"/>
</dbReference>
<evidence type="ECO:0000256" key="15">
    <source>
        <dbReference type="ARBA" id="ARBA00037470"/>
    </source>
</evidence>
<dbReference type="SUPFAM" id="SSF52833">
    <property type="entry name" value="Thioredoxin-like"/>
    <property type="match status" value="1"/>
</dbReference>
<protein>
    <recommendedName>
        <fullName evidence="17">Glutaredoxin-2, mitochondrial</fullName>
    </recommendedName>
</protein>
<evidence type="ECO:0000256" key="14">
    <source>
        <dbReference type="ARBA" id="ARBA00023284"/>
    </source>
</evidence>
<dbReference type="GO" id="GO:0051537">
    <property type="term" value="F:2 iron, 2 sulfur cluster binding"/>
    <property type="evidence" value="ECO:0007669"/>
    <property type="project" value="UniProtKB-KW"/>
</dbReference>
<evidence type="ECO:0000256" key="7">
    <source>
        <dbReference type="ARBA" id="ARBA00022946"/>
    </source>
</evidence>
<keyword evidence="11" id="KW-0496">Mitochondrion</keyword>
<dbReference type="Proteomes" id="UP000887568">
    <property type="component" value="Unplaced"/>
</dbReference>
<evidence type="ECO:0000256" key="2">
    <source>
        <dbReference type="ARBA" id="ARBA00004173"/>
    </source>
</evidence>
<comment type="similarity">
    <text evidence="3">Belongs to the glutaredoxin family.</text>
</comment>
<keyword evidence="14" id="KW-0676">Redox-active center</keyword>
<evidence type="ECO:0000256" key="10">
    <source>
        <dbReference type="ARBA" id="ARBA00023014"/>
    </source>
</evidence>
<dbReference type="Gene3D" id="3.40.30.10">
    <property type="entry name" value="Glutaredoxin"/>
    <property type="match status" value="1"/>
</dbReference>
<name>A0A913Z0U0_PATMI</name>
<keyword evidence="20" id="KW-1185">Reference proteome</keyword>
<dbReference type="FunFam" id="3.40.30.10:FF:000093">
    <property type="entry name" value="Glutaredoxin 2"/>
    <property type="match status" value="1"/>
</dbReference>
<keyword evidence="4" id="KW-0813">Transport</keyword>
<evidence type="ECO:0000256" key="8">
    <source>
        <dbReference type="ARBA" id="ARBA00022982"/>
    </source>
</evidence>
<reference evidence="19" key="1">
    <citation type="submission" date="2022-11" db="UniProtKB">
        <authorList>
            <consortium name="EnsemblMetazoa"/>
        </authorList>
    </citation>
    <scope>IDENTIFICATION</scope>
</reference>
<dbReference type="PANTHER" id="PTHR46679">
    <property type="match status" value="1"/>
</dbReference>
<evidence type="ECO:0000256" key="6">
    <source>
        <dbReference type="ARBA" id="ARBA00022723"/>
    </source>
</evidence>
<dbReference type="InterPro" id="IPR011767">
    <property type="entry name" value="GLR_AS"/>
</dbReference>
<keyword evidence="13" id="KW-0318">Glutathionylation</keyword>
<dbReference type="PANTHER" id="PTHR46679:SF1">
    <property type="entry name" value="GLUTAREDOXIN-2, MITOCHONDRIAL"/>
    <property type="match status" value="1"/>
</dbReference>
<keyword evidence="10" id="KW-0411">Iron-sulfur</keyword>
<comment type="function">
    <text evidence="15">Glutathione-dependent oxidoreductase that facilitates the maintenance of mitochondrial redox homeostasis upon induction of apoptosis by oxidative stress. Involved in response to hydrogen peroxide and regulation of apoptosis caused by oxidative stress. Acts as a very efficient catalyst of monothiol reactions because of its high affinity for protein glutathione-mixed disulfides. Can receive electrons not only from glutathione (GSH), but also from thioredoxin reductase supporting both monothiol and dithiol reactions. Efficiently catalyzes both glutathionylation and deglutathionylation of mitochondrial complex I, which in turn regulates the superoxide production by the complex. Overexpression decreases the susceptibility to apoptosis and prevents loss of cardiolipin and cytochrome c release.</text>
</comment>
<evidence type="ECO:0000256" key="9">
    <source>
        <dbReference type="ARBA" id="ARBA00023004"/>
    </source>
</evidence>
<evidence type="ECO:0000256" key="12">
    <source>
        <dbReference type="ARBA" id="ARBA00023157"/>
    </source>
</evidence>
<dbReference type="GO" id="GO:0015035">
    <property type="term" value="F:protein-disulfide reductase activity"/>
    <property type="evidence" value="ECO:0007669"/>
    <property type="project" value="TreeGrafter"/>
</dbReference>
<evidence type="ECO:0000256" key="3">
    <source>
        <dbReference type="ARBA" id="ARBA00007787"/>
    </source>
</evidence>
<keyword evidence="12" id="KW-1015">Disulfide bond</keyword>
<dbReference type="GO" id="GO:0005739">
    <property type="term" value="C:mitochondrion"/>
    <property type="evidence" value="ECO:0007669"/>
    <property type="project" value="UniProtKB-SubCell"/>
</dbReference>
<evidence type="ECO:0000259" key="18">
    <source>
        <dbReference type="Pfam" id="PF00462"/>
    </source>
</evidence>
<dbReference type="InterPro" id="IPR014025">
    <property type="entry name" value="Glutaredoxin_subgr"/>
</dbReference>
<dbReference type="EnsemblMetazoa" id="XM_038189516.1">
    <property type="protein sequence ID" value="XP_038045444.1"/>
    <property type="gene ID" value="LOC119720017"/>
</dbReference>
<dbReference type="OMA" id="EVWEIND"/>
<accession>A0A913Z0U0</accession>
<dbReference type="CDD" id="cd03419">
    <property type="entry name" value="GRX_GRXh_1_2_like"/>
    <property type="match status" value="1"/>
</dbReference>
<feature type="domain" description="Glutaredoxin" evidence="18">
    <location>
        <begin position="30"/>
        <end position="92"/>
    </location>
</feature>
<keyword evidence="5" id="KW-0001">2Fe-2S</keyword>